<gene>
    <name evidence="4" type="ORF">GGX14DRAFT_359759</name>
</gene>
<sequence length="270" mass="30802">MGIEYDQGGSSKSTKVDPSEYSWRARADNFLNTIRFTPEHRRLLDQVELYSKDIKGAVSDITVAPFVPALPYGQWKSVLLDQFVDLDSILSNSFATQPEEPQELVLNDASLEIKKSKLVSKIATHGQWINAFRAYEDAVNFAFDGRQQELRTYWTHINDLFSSRHFSLHARVINYDRSARVFVGQRRDILLSDVERFRHIQDAHLSEGGVAVVAPKPKGNFSRPPKRSDTCRNWNFSRCQLGADCKYRHACAGCGNAGHRKPDCPDRQRQ</sequence>
<keyword evidence="1" id="KW-0863">Zinc-finger</keyword>
<evidence type="ECO:0000313" key="5">
    <source>
        <dbReference type="Proteomes" id="UP001219525"/>
    </source>
</evidence>
<proteinExistence type="predicted"/>
<dbReference type="Proteomes" id="UP001219525">
    <property type="component" value="Unassembled WGS sequence"/>
</dbReference>
<accession>A0AAD6YHW7</accession>
<feature type="domain" description="C3H1-type" evidence="2">
    <location>
        <begin position="225"/>
        <end position="252"/>
    </location>
</feature>
<evidence type="ECO:0000259" key="3">
    <source>
        <dbReference type="PROSITE" id="PS50158"/>
    </source>
</evidence>
<dbReference type="AlphaFoldDB" id="A0AAD6YHW7"/>
<keyword evidence="1" id="KW-0479">Metal-binding</keyword>
<keyword evidence="5" id="KW-1185">Reference proteome</keyword>
<evidence type="ECO:0000259" key="2">
    <source>
        <dbReference type="PROSITE" id="PS50103"/>
    </source>
</evidence>
<keyword evidence="1" id="KW-0862">Zinc</keyword>
<evidence type="ECO:0000256" key="1">
    <source>
        <dbReference type="PROSITE-ProRule" id="PRU00723"/>
    </source>
</evidence>
<protein>
    <recommendedName>
        <fullName evidence="6">C3H1-type domain-containing protein</fullName>
    </recommendedName>
</protein>
<evidence type="ECO:0000313" key="4">
    <source>
        <dbReference type="EMBL" id="KAJ7214855.1"/>
    </source>
</evidence>
<dbReference type="PROSITE" id="PS50158">
    <property type="entry name" value="ZF_CCHC"/>
    <property type="match status" value="1"/>
</dbReference>
<dbReference type="InterPro" id="IPR001878">
    <property type="entry name" value="Znf_CCHC"/>
</dbReference>
<dbReference type="GO" id="GO:0008270">
    <property type="term" value="F:zinc ion binding"/>
    <property type="evidence" value="ECO:0007669"/>
    <property type="project" value="UniProtKB-KW"/>
</dbReference>
<reference evidence="4" key="1">
    <citation type="submission" date="2023-03" db="EMBL/GenBank/DDBJ databases">
        <title>Massive genome expansion in bonnet fungi (Mycena s.s.) driven by repeated elements and novel gene families across ecological guilds.</title>
        <authorList>
            <consortium name="Lawrence Berkeley National Laboratory"/>
            <person name="Harder C.B."/>
            <person name="Miyauchi S."/>
            <person name="Viragh M."/>
            <person name="Kuo A."/>
            <person name="Thoen E."/>
            <person name="Andreopoulos B."/>
            <person name="Lu D."/>
            <person name="Skrede I."/>
            <person name="Drula E."/>
            <person name="Henrissat B."/>
            <person name="Morin E."/>
            <person name="Kohler A."/>
            <person name="Barry K."/>
            <person name="LaButti K."/>
            <person name="Morin E."/>
            <person name="Salamov A."/>
            <person name="Lipzen A."/>
            <person name="Mereny Z."/>
            <person name="Hegedus B."/>
            <person name="Baldrian P."/>
            <person name="Stursova M."/>
            <person name="Weitz H."/>
            <person name="Taylor A."/>
            <person name="Grigoriev I.V."/>
            <person name="Nagy L.G."/>
            <person name="Martin F."/>
            <person name="Kauserud H."/>
        </authorList>
    </citation>
    <scope>NUCLEOTIDE SEQUENCE</scope>
    <source>
        <strain evidence="4">9144</strain>
    </source>
</reference>
<feature type="zinc finger region" description="C3H1-type" evidence="1">
    <location>
        <begin position="225"/>
        <end position="252"/>
    </location>
</feature>
<dbReference type="GO" id="GO:0003676">
    <property type="term" value="F:nucleic acid binding"/>
    <property type="evidence" value="ECO:0007669"/>
    <property type="project" value="InterPro"/>
</dbReference>
<dbReference type="PROSITE" id="PS50103">
    <property type="entry name" value="ZF_C3H1"/>
    <property type="match status" value="1"/>
</dbReference>
<name>A0AAD6YHW7_9AGAR</name>
<comment type="caution">
    <text evidence="4">The sequence shown here is derived from an EMBL/GenBank/DDBJ whole genome shotgun (WGS) entry which is preliminary data.</text>
</comment>
<dbReference type="EMBL" id="JARJCW010000018">
    <property type="protein sequence ID" value="KAJ7214855.1"/>
    <property type="molecule type" value="Genomic_DNA"/>
</dbReference>
<organism evidence="4 5">
    <name type="scientific">Mycena pura</name>
    <dbReference type="NCBI Taxonomy" id="153505"/>
    <lineage>
        <taxon>Eukaryota</taxon>
        <taxon>Fungi</taxon>
        <taxon>Dikarya</taxon>
        <taxon>Basidiomycota</taxon>
        <taxon>Agaricomycotina</taxon>
        <taxon>Agaricomycetes</taxon>
        <taxon>Agaricomycetidae</taxon>
        <taxon>Agaricales</taxon>
        <taxon>Marasmiineae</taxon>
        <taxon>Mycenaceae</taxon>
        <taxon>Mycena</taxon>
    </lineage>
</organism>
<feature type="domain" description="CCHC-type" evidence="3">
    <location>
        <begin position="251"/>
        <end position="266"/>
    </location>
</feature>
<dbReference type="InterPro" id="IPR000571">
    <property type="entry name" value="Znf_CCCH"/>
</dbReference>
<evidence type="ECO:0008006" key="6">
    <source>
        <dbReference type="Google" id="ProtNLM"/>
    </source>
</evidence>